<feature type="signal peptide" evidence="6">
    <location>
        <begin position="1"/>
        <end position="20"/>
    </location>
</feature>
<dbReference type="PANTHER" id="PTHR48094">
    <property type="entry name" value="PROTEIN/NUCLEIC ACID DEGLYCASE DJ-1-RELATED"/>
    <property type="match status" value="1"/>
</dbReference>
<feature type="domain" description="DJ-1/PfpI" evidence="7">
    <location>
        <begin position="26"/>
        <end position="220"/>
    </location>
</feature>
<feature type="chain" id="PRO_5019309961" description="D-lactate dehydratase" evidence="6">
    <location>
        <begin position="21"/>
        <end position="227"/>
    </location>
</feature>
<dbReference type="RefSeq" id="XP_027617252.1">
    <property type="nucleotide sequence ID" value="XM_027761451.1"/>
</dbReference>
<dbReference type="Gene3D" id="3.40.50.880">
    <property type="match status" value="1"/>
</dbReference>
<dbReference type="OrthoDB" id="543156at2759"/>
<protein>
    <recommendedName>
        <fullName evidence="1">D-lactate dehydratase</fullName>
        <ecNumber evidence="1">4.2.1.130</ecNumber>
    </recommendedName>
</protein>
<comment type="catalytic activity">
    <reaction evidence="5">
        <text>methylglyoxal + H2O = (R)-lactate + H(+)</text>
        <dbReference type="Rhea" id="RHEA:27754"/>
        <dbReference type="ChEBI" id="CHEBI:15377"/>
        <dbReference type="ChEBI" id="CHEBI:15378"/>
        <dbReference type="ChEBI" id="CHEBI:16004"/>
        <dbReference type="ChEBI" id="CHEBI:17158"/>
        <dbReference type="EC" id="4.2.1.130"/>
    </reaction>
</comment>
<evidence type="ECO:0000256" key="1">
    <source>
        <dbReference type="ARBA" id="ARBA00013134"/>
    </source>
</evidence>
<evidence type="ECO:0000313" key="9">
    <source>
        <dbReference type="Proteomes" id="UP000287166"/>
    </source>
</evidence>
<sequence length="227" mass="24322">MGRILFVFTSTAQTLTGAQAGWYLPEAVYPYYVLSPHHDIDFAAPKGPNPPMDESSRELFQDDECVRFLNDEIVKNKLDNAFKLSEVSAQDYDAIFHIGGYGPVLDLASDSAGIKLVSDFYRAGKVTSAVCHGSAALVNATDASGKPIVQGKAVTGFSNAEKEQVSQAKETPFLLEDKIKSLGGLYEKAPELWGAKVVVSGNLITGQNPASARGVGEAILQALPRTQ</sequence>
<dbReference type="SUPFAM" id="SSF52317">
    <property type="entry name" value="Class I glutamine amidotransferase-like"/>
    <property type="match status" value="1"/>
</dbReference>
<proteinExistence type="inferred from homology"/>
<name>A0A401GVZ1_9APHY</name>
<dbReference type="Proteomes" id="UP000287166">
    <property type="component" value="Unassembled WGS sequence"/>
</dbReference>
<dbReference type="Pfam" id="PF01965">
    <property type="entry name" value="DJ-1_PfpI"/>
    <property type="match status" value="1"/>
</dbReference>
<dbReference type="GO" id="GO:0019172">
    <property type="term" value="F:glyoxalase III activity"/>
    <property type="evidence" value="ECO:0007669"/>
    <property type="project" value="UniProtKB-EC"/>
</dbReference>
<evidence type="ECO:0000313" key="8">
    <source>
        <dbReference type="EMBL" id="GBE86339.1"/>
    </source>
</evidence>
<evidence type="ECO:0000256" key="5">
    <source>
        <dbReference type="ARBA" id="ARBA00048082"/>
    </source>
</evidence>
<dbReference type="GO" id="GO:0019243">
    <property type="term" value="P:methylglyoxal catabolic process to D-lactate via S-lactoyl-glutathione"/>
    <property type="evidence" value="ECO:0007669"/>
    <property type="project" value="TreeGrafter"/>
</dbReference>
<keyword evidence="9" id="KW-1185">Reference proteome</keyword>
<reference evidence="8 9" key="1">
    <citation type="journal article" date="2018" name="Sci. Rep.">
        <title>Genome sequence of the cauliflower mushroom Sparassis crispa (Hanabiratake) and its association with beneficial usage.</title>
        <authorList>
            <person name="Kiyama R."/>
            <person name="Furutani Y."/>
            <person name="Kawaguchi K."/>
            <person name="Nakanishi T."/>
        </authorList>
    </citation>
    <scope>NUCLEOTIDE SEQUENCE [LARGE SCALE GENOMIC DNA]</scope>
</reference>
<dbReference type="AlphaFoldDB" id="A0A401GVZ1"/>
<dbReference type="InterPro" id="IPR029062">
    <property type="entry name" value="Class_I_gatase-like"/>
</dbReference>
<dbReference type="PANTHER" id="PTHR48094:SF11">
    <property type="entry name" value="GLUTATHIONE-INDEPENDENT GLYOXALASE HSP31-RELATED"/>
    <property type="match status" value="1"/>
</dbReference>
<keyword evidence="6" id="KW-0732">Signal</keyword>
<dbReference type="EMBL" id="BFAD01000009">
    <property type="protein sequence ID" value="GBE86339.1"/>
    <property type="molecule type" value="Genomic_DNA"/>
</dbReference>
<comment type="caution">
    <text evidence="8">The sequence shown here is derived from an EMBL/GenBank/DDBJ whole genome shotgun (WGS) entry which is preliminary data.</text>
</comment>
<evidence type="ECO:0000256" key="6">
    <source>
        <dbReference type="SAM" id="SignalP"/>
    </source>
</evidence>
<evidence type="ECO:0000259" key="7">
    <source>
        <dbReference type="Pfam" id="PF01965"/>
    </source>
</evidence>
<dbReference type="InParanoid" id="A0A401GVZ1"/>
<comment type="similarity">
    <text evidence="4">Belongs to the peptidase C56 family. HSP31-like subfamily.</text>
</comment>
<gene>
    <name evidence="8" type="ORF">SCP_0902180</name>
</gene>
<evidence type="ECO:0000256" key="2">
    <source>
        <dbReference type="ARBA" id="ARBA00023016"/>
    </source>
</evidence>
<dbReference type="FunCoup" id="A0A401GVZ1">
    <property type="interactions" value="330"/>
</dbReference>
<dbReference type="STRING" id="139825.A0A401GVZ1"/>
<dbReference type="InterPro" id="IPR002818">
    <property type="entry name" value="DJ-1/PfpI"/>
</dbReference>
<dbReference type="EC" id="4.2.1.130" evidence="1"/>
<dbReference type="CDD" id="cd03141">
    <property type="entry name" value="GATase1_Hsp31_like"/>
    <property type="match status" value="1"/>
</dbReference>
<dbReference type="GeneID" id="38783256"/>
<keyword evidence="2" id="KW-0346">Stress response</keyword>
<organism evidence="8 9">
    <name type="scientific">Sparassis crispa</name>
    <dbReference type="NCBI Taxonomy" id="139825"/>
    <lineage>
        <taxon>Eukaryota</taxon>
        <taxon>Fungi</taxon>
        <taxon>Dikarya</taxon>
        <taxon>Basidiomycota</taxon>
        <taxon>Agaricomycotina</taxon>
        <taxon>Agaricomycetes</taxon>
        <taxon>Polyporales</taxon>
        <taxon>Sparassidaceae</taxon>
        <taxon>Sparassis</taxon>
    </lineage>
</organism>
<accession>A0A401GVZ1</accession>
<keyword evidence="3" id="KW-0456">Lyase</keyword>
<dbReference type="GO" id="GO:0005737">
    <property type="term" value="C:cytoplasm"/>
    <property type="evidence" value="ECO:0007669"/>
    <property type="project" value="TreeGrafter"/>
</dbReference>
<dbReference type="InterPro" id="IPR050325">
    <property type="entry name" value="Prot/Nucl_acid_deglycase"/>
</dbReference>
<evidence type="ECO:0000256" key="3">
    <source>
        <dbReference type="ARBA" id="ARBA00023239"/>
    </source>
</evidence>
<evidence type="ECO:0000256" key="4">
    <source>
        <dbReference type="ARBA" id="ARBA00038493"/>
    </source>
</evidence>